<organism evidence="13 14">
    <name type="scientific">Morella rubra</name>
    <name type="common">Chinese bayberry</name>
    <dbReference type="NCBI Taxonomy" id="262757"/>
    <lineage>
        <taxon>Eukaryota</taxon>
        <taxon>Viridiplantae</taxon>
        <taxon>Streptophyta</taxon>
        <taxon>Embryophyta</taxon>
        <taxon>Tracheophyta</taxon>
        <taxon>Spermatophyta</taxon>
        <taxon>Magnoliopsida</taxon>
        <taxon>eudicotyledons</taxon>
        <taxon>Gunneridae</taxon>
        <taxon>Pentapetalae</taxon>
        <taxon>rosids</taxon>
        <taxon>fabids</taxon>
        <taxon>Fagales</taxon>
        <taxon>Myricaceae</taxon>
        <taxon>Morella</taxon>
    </lineage>
</organism>
<feature type="transmembrane region" description="Helical" evidence="10">
    <location>
        <begin position="1252"/>
        <end position="1278"/>
    </location>
</feature>
<evidence type="ECO:0000256" key="4">
    <source>
        <dbReference type="ARBA" id="ARBA00022692"/>
    </source>
</evidence>
<evidence type="ECO:0000313" key="12">
    <source>
        <dbReference type="EMBL" id="KAB1202042.1"/>
    </source>
</evidence>
<dbReference type="Pfam" id="PF08370">
    <property type="entry name" value="PDR_assoc"/>
    <property type="match status" value="1"/>
</dbReference>
<dbReference type="Gene3D" id="3.40.50.300">
    <property type="entry name" value="P-loop containing nucleotide triphosphate hydrolases"/>
    <property type="match status" value="2"/>
</dbReference>
<feature type="transmembrane region" description="Helical" evidence="10">
    <location>
        <begin position="1320"/>
        <end position="1341"/>
    </location>
</feature>
<comment type="subcellular location">
    <subcellularLocation>
        <location evidence="1">Membrane</location>
        <topology evidence="1">Multi-pass membrane protein</topology>
    </subcellularLocation>
</comment>
<feature type="transmembrane region" description="Helical" evidence="10">
    <location>
        <begin position="1177"/>
        <end position="1195"/>
    </location>
</feature>
<evidence type="ECO:0000313" key="14">
    <source>
        <dbReference type="Proteomes" id="UP000516437"/>
    </source>
</evidence>
<dbReference type="FunFam" id="3.40.50.300:FF:000157">
    <property type="entry name" value="ABC transporter G family member 34"/>
    <property type="match status" value="1"/>
</dbReference>
<dbReference type="SMART" id="SM00382">
    <property type="entry name" value="AAA"/>
    <property type="match status" value="2"/>
</dbReference>
<dbReference type="InterPro" id="IPR013525">
    <property type="entry name" value="ABC2_TM"/>
</dbReference>
<feature type="transmembrane region" description="Helical" evidence="10">
    <location>
        <begin position="1207"/>
        <end position="1232"/>
    </location>
</feature>
<evidence type="ECO:0000256" key="3">
    <source>
        <dbReference type="ARBA" id="ARBA00022448"/>
    </source>
</evidence>
<keyword evidence="9 10" id="KW-0472">Membrane</keyword>
<dbReference type="GO" id="GO:0005886">
    <property type="term" value="C:plasma membrane"/>
    <property type="evidence" value="ECO:0007669"/>
    <property type="project" value="UniProtKB-ARBA"/>
</dbReference>
<dbReference type="SUPFAM" id="SSF52540">
    <property type="entry name" value="P-loop containing nucleoside triphosphate hydrolases"/>
    <property type="match status" value="2"/>
</dbReference>
<dbReference type="Proteomes" id="UP000516437">
    <property type="component" value="Chromosome 8"/>
</dbReference>
<dbReference type="InterPro" id="IPR013581">
    <property type="entry name" value="PDR_assoc"/>
</dbReference>
<reference evidence="13" key="3">
    <citation type="submission" date="2019-09" db="EMBL/GenBank/DDBJ databases">
        <authorList>
            <person name="Gao Z."/>
        </authorList>
    </citation>
    <scope>NUCLEOTIDE SEQUENCE</scope>
    <source>
        <tissue evidence="13">Leaves</tissue>
    </source>
</reference>
<dbReference type="EMBL" id="RXIC02000026">
    <property type="protein sequence ID" value="KAB1202046.1"/>
    <property type="molecule type" value="Genomic_DNA"/>
</dbReference>
<dbReference type="InterPro" id="IPR003593">
    <property type="entry name" value="AAA+_ATPase"/>
</dbReference>
<keyword evidence="14" id="KW-1185">Reference proteome</keyword>
<keyword evidence="4 10" id="KW-0812">Transmembrane</keyword>
<feature type="transmembrane region" description="Helical" evidence="10">
    <location>
        <begin position="657"/>
        <end position="679"/>
    </location>
</feature>
<evidence type="ECO:0000256" key="5">
    <source>
        <dbReference type="ARBA" id="ARBA00022737"/>
    </source>
</evidence>
<dbReference type="CDD" id="cd03232">
    <property type="entry name" value="ABCG_PDR_domain2"/>
    <property type="match status" value="1"/>
</dbReference>
<feature type="transmembrane region" description="Helical" evidence="10">
    <location>
        <begin position="1290"/>
        <end position="1314"/>
    </location>
</feature>
<evidence type="ECO:0000256" key="8">
    <source>
        <dbReference type="ARBA" id="ARBA00022989"/>
    </source>
</evidence>
<dbReference type="InterPro" id="IPR043926">
    <property type="entry name" value="ABCG_dom"/>
</dbReference>
<proteinExistence type="inferred from homology"/>
<dbReference type="GO" id="GO:0140359">
    <property type="term" value="F:ABC-type transporter activity"/>
    <property type="evidence" value="ECO:0007669"/>
    <property type="project" value="InterPro"/>
</dbReference>
<feature type="transmembrane region" description="Helical" evidence="10">
    <location>
        <begin position="540"/>
        <end position="561"/>
    </location>
</feature>
<feature type="domain" description="ABC transporter" evidence="11">
    <location>
        <begin position="831"/>
        <end position="1083"/>
    </location>
</feature>
<dbReference type="PANTHER" id="PTHR19241">
    <property type="entry name" value="ATP-BINDING CASSETTE TRANSPORTER"/>
    <property type="match status" value="1"/>
</dbReference>
<dbReference type="FunFam" id="3.40.50.300:FF:000179">
    <property type="entry name" value="ABC transporter G family member 34"/>
    <property type="match status" value="1"/>
</dbReference>
<evidence type="ECO:0000256" key="9">
    <source>
        <dbReference type="ARBA" id="ARBA00023136"/>
    </source>
</evidence>
<evidence type="ECO:0000256" key="1">
    <source>
        <dbReference type="ARBA" id="ARBA00004141"/>
    </source>
</evidence>
<keyword evidence="3" id="KW-0813">Transport</keyword>
<dbReference type="PROSITE" id="PS50893">
    <property type="entry name" value="ABC_TRANSPORTER_2"/>
    <property type="match status" value="2"/>
</dbReference>
<dbReference type="InterPro" id="IPR034003">
    <property type="entry name" value="ABCG_PDR_2"/>
</dbReference>
<feature type="domain" description="ABC transporter" evidence="11">
    <location>
        <begin position="169"/>
        <end position="444"/>
    </location>
</feature>
<dbReference type="GO" id="GO:0005524">
    <property type="term" value="F:ATP binding"/>
    <property type="evidence" value="ECO:0007669"/>
    <property type="project" value="UniProtKB-KW"/>
</dbReference>
<dbReference type="Pfam" id="PF19055">
    <property type="entry name" value="ABC2_membrane_7"/>
    <property type="match status" value="2"/>
</dbReference>
<dbReference type="OrthoDB" id="66620at2759"/>
<name>A0A6A1UPD0_9ROSI</name>
<feature type="transmembrane region" description="Helical" evidence="10">
    <location>
        <begin position="1400"/>
        <end position="1423"/>
    </location>
</feature>
<dbReference type="Pfam" id="PF00005">
    <property type="entry name" value="ABC_tran"/>
    <property type="match status" value="2"/>
</dbReference>
<sequence length="1431" mass="161705">MAQIFGTDEVESLRIELEGIGRGLRSSFHRRSSSCQSSALSSAKDDADVEYAIQWAQIERLPTFERMRSSLFSVDDNGEEADEKGKEVIDVTKLGSQKRHIFIDRLIKDIENDNLRLLQKIRKRMDKVGVKFPAIEVRYRSLCVEAACEVVHGKAPLPTLWNSIKSMLFELKRLVGSKTPEAKIRIVNDVRGIIKPGRITLLLGPPGCGKTSLLKALSGNLDLSVKAVGDVSYNGHKLEEFVPQKTSAYISQDDLHIPEMTVREIFDFSARCQGVGSRAEILMEVSRREKEAGIIPDPDIDTYMKAIAAKGLESNLRTDHVLKILGLDVCSETQVGDAMRRGLSGGQKRRLTAGEIIVGPTRALFMDEITNGLDSSTAFQVVACLQQFVHITDATILVSLLQPAPETFDLFDDLILMSEGKIVYHGLRDHVQEFFEDCGFRCPKRKGVADFLQEVLSREDQAQYWCHTDLPYSHVSVGMFSRRFMESSYGKKLNEELSQPYDQSESVKNALSYSVYSVPKWEFFRACMSREFLLMKRNSFLYAFKTTQLAIIAVITMTLFLRTQLSIDVVHSTYYMGALFYALIILLLDGLPELAMTVQRFPYFFKQKQLCFYPAWAYAIPACIIKVPISLVQSLTWTCLTYYVIGYSPELQRFFRQFFLLFAVNLTSTSMFRFLASVFQTNAASTTAASMPGWLKWSFWVSPLSYGEIGISLNEFLSPRWQKMLSSNTTIGHETLAGRGLDFHGYLYWMAVAALFGFTILFNVGFALALSFQKSPRSSCAIILPEKCFQINGRQESTRDVPLEEKVEKSPKINVKPTKARMVLPFTPLAVVFQDVQYYVDTPLEMREQGVVSKKLQLLCDVTGSLRPSVLTALMGVSGAGKTTLLDVLAGRKTSGHIEGKIMIGGYPKVQETFARVVGYCEQTDTHSPQITVEESLKFSAWLRLSSQIDSKTKAEFVKEVLETIELDGIKDALVGIPGVSGLSTEQRKRLTIAVELVSNPSIIFMDEPTSGLDARAAAIAIRAVKNVVDTGRTIVCTIHQPSIEIFESFDELIVLKRGGRMIYSGPLGPHSSRVIKYFESIPGILRIRNNYNPATWMLEATSMSVEAELGVDFAQKYRESALFENNKELVRQLSSPPPSSKELHFPTKFAQNSWAQFKSCLWKQHLSYWRNPSYNLIRIMYTLVSSFVFGVLFWKHGKEINNQQDLLIVLGSMYATLIFLGINNCSSVLPIVATERNVMRRERFAGMYAWWAYPLAQVIVELPYLLIQAVIFGIITYPMIGYNGSASKIFWYFYTMFCSLLFFNYLGMLLVSITPNSMVSAIITSACYPMFNLFSGFLIPRPRIPKWWIWLYYLAPTSWSLNSMFTSQYGDIDKEIVAFGETTTVAAFVRDYCGYHRDLLPLVELVLIVYPLVLAVIFAYCIDRLNFQRR</sequence>
<comment type="similarity">
    <text evidence="2">Belongs to the ABC transporter superfamily. ABCG family. PDR (TC 3.A.1.205) subfamily.</text>
</comment>
<dbReference type="InterPro" id="IPR027417">
    <property type="entry name" value="P-loop_NTPase"/>
</dbReference>
<protein>
    <submittedName>
        <fullName evidence="13">Pleiotropic drug resistance protein 3</fullName>
    </submittedName>
</protein>
<dbReference type="GO" id="GO:0016887">
    <property type="term" value="F:ATP hydrolysis activity"/>
    <property type="evidence" value="ECO:0007669"/>
    <property type="project" value="InterPro"/>
</dbReference>
<evidence type="ECO:0000256" key="10">
    <source>
        <dbReference type="SAM" id="Phobius"/>
    </source>
</evidence>
<gene>
    <name evidence="12" type="ORF">CJ030_MR8G029121</name>
    <name evidence="13" type="ORF">CJ030_MR8G029125</name>
</gene>
<dbReference type="InterPro" id="IPR003439">
    <property type="entry name" value="ABC_transporter-like_ATP-bd"/>
</dbReference>
<evidence type="ECO:0000256" key="7">
    <source>
        <dbReference type="ARBA" id="ARBA00022840"/>
    </source>
</evidence>
<feature type="transmembrane region" description="Helical" evidence="10">
    <location>
        <begin position="615"/>
        <end position="645"/>
    </location>
</feature>
<evidence type="ECO:0000256" key="2">
    <source>
        <dbReference type="ARBA" id="ARBA00006012"/>
    </source>
</evidence>
<evidence type="ECO:0000259" key="11">
    <source>
        <dbReference type="PROSITE" id="PS50893"/>
    </source>
</evidence>
<feature type="transmembrane region" description="Helical" evidence="10">
    <location>
        <begin position="746"/>
        <end position="770"/>
    </location>
</feature>
<reference evidence="13 14" key="2">
    <citation type="journal article" date="2019" name="Plant Biotechnol. J.">
        <title>The red bayberry genome and genetic basis of sex determination.</title>
        <authorList>
            <person name="Jia H.M."/>
            <person name="Jia H.J."/>
            <person name="Cai Q.L."/>
            <person name="Wang Y."/>
            <person name="Zhao H.B."/>
            <person name="Yang W.F."/>
            <person name="Wang G.Y."/>
            <person name="Li Y.H."/>
            <person name="Zhan D.L."/>
            <person name="Shen Y.T."/>
            <person name="Niu Q.F."/>
            <person name="Chang L."/>
            <person name="Qiu J."/>
            <person name="Zhao L."/>
            <person name="Xie H.B."/>
            <person name="Fu W.Y."/>
            <person name="Jin J."/>
            <person name="Li X.W."/>
            <person name="Jiao Y."/>
            <person name="Zhou C.C."/>
            <person name="Tu T."/>
            <person name="Chai C.Y."/>
            <person name="Gao J.L."/>
            <person name="Fan L.J."/>
            <person name="van de Weg E."/>
            <person name="Wang J.Y."/>
            <person name="Gao Z.S."/>
        </authorList>
    </citation>
    <scope>NUCLEOTIDE SEQUENCE [LARGE SCALE GENOMIC DNA]</scope>
    <source>
        <tissue evidence="13">Leaves</tissue>
    </source>
</reference>
<evidence type="ECO:0000313" key="13">
    <source>
        <dbReference type="EMBL" id="KAB1202046.1"/>
    </source>
</evidence>
<feature type="transmembrane region" description="Helical" evidence="10">
    <location>
        <begin position="573"/>
        <end position="595"/>
    </location>
</feature>
<accession>A0A6A1UPD0</accession>
<comment type="caution">
    <text evidence="13">The sequence shown here is derived from an EMBL/GenBank/DDBJ whole genome shotgun (WGS) entry which is preliminary data.</text>
</comment>
<keyword evidence="5" id="KW-0677">Repeat</keyword>
<keyword evidence="7" id="KW-0067">ATP-binding</keyword>
<keyword evidence="8 10" id="KW-1133">Transmembrane helix</keyword>
<reference evidence="13" key="1">
    <citation type="submission" date="2018-07" db="EMBL/GenBank/DDBJ databases">
        <authorList>
            <person name="Gao Z.-S."/>
            <person name="Jia H.-M."/>
            <person name="Jia H.-J."/>
            <person name="Cai Q.-L."/>
            <person name="Wang Y."/>
            <person name="Zhao H.-B."/>
        </authorList>
    </citation>
    <scope>NUCLEOTIDE SEQUENCE</scope>
    <source>
        <tissue evidence="13">Leaves</tissue>
    </source>
</reference>
<evidence type="ECO:0000256" key="6">
    <source>
        <dbReference type="ARBA" id="ARBA00022741"/>
    </source>
</evidence>
<keyword evidence="6" id="KW-0547">Nucleotide-binding</keyword>
<dbReference type="Pfam" id="PF01061">
    <property type="entry name" value="ABC2_membrane"/>
    <property type="match status" value="2"/>
</dbReference>
<dbReference type="EMBL" id="RXIC02000026">
    <property type="protein sequence ID" value="KAB1202042.1"/>
    <property type="molecule type" value="Genomic_DNA"/>
</dbReference>